<dbReference type="Gene3D" id="1.25.40.10">
    <property type="entry name" value="Tetratricopeptide repeat domain"/>
    <property type="match status" value="1"/>
</dbReference>
<protein>
    <submittedName>
        <fullName evidence="2">Putative 2OG-Fe(II) oxygenase</fullName>
    </submittedName>
</protein>
<evidence type="ECO:0000313" key="3">
    <source>
        <dbReference type="Proteomes" id="UP000184391"/>
    </source>
</evidence>
<dbReference type="PROSITE" id="PS50005">
    <property type="entry name" value="TPR"/>
    <property type="match status" value="1"/>
</dbReference>
<name>A0A1M7SD55_9SPHN</name>
<evidence type="ECO:0000313" key="2">
    <source>
        <dbReference type="EMBL" id="SHN56390.1"/>
    </source>
</evidence>
<dbReference type="Gene3D" id="2.60.120.620">
    <property type="entry name" value="q2cbj1_9rhob like domain"/>
    <property type="match status" value="1"/>
</dbReference>
<dbReference type="InterPro" id="IPR019734">
    <property type="entry name" value="TPR_rpt"/>
</dbReference>
<gene>
    <name evidence="2" type="ORF">SAMN02745193_01482</name>
</gene>
<dbReference type="RefSeq" id="WP_072674009.1">
    <property type="nucleotide sequence ID" value="NZ_MUYH01000001.1"/>
</dbReference>
<accession>A0A1M7SD55</accession>
<dbReference type="OrthoDB" id="9783136at2"/>
<dbReference type="EMBL" id="FRDF01000007">
    <property type="protein sequence ID" value="SHN56390.1"/>
    <property type="molecule type" value="Genomic_DNA"/>
</dbReference>
<dbReference type="Pfam" id="PF13759">
    <property type="entry name" value="2OG-FeII_Oxy_5"/>
    <property type="match status" value="1"/>
</dbReference>
<dbReference type="InterPro" id="IPR012668">
    <property type="entry name" value="CHP02466"/>
</dbReference>
<dbReference type="STRING" id="198312.SAMN02745193_01482"/>
<dbReference type="AlphaFoldDB" id="A0A1M7SD55"/>
<dbReference type="SUPFAM" id="SSF48452">
    <property type="entry name" value="TPR-like"/>
    <property type="match status" value="1"/>
</dbReference>
<reference evidence="3" key="1">
    <citation type="submission" date="2016-12" db="EMBL/GenBank/DDBJ databases">
        <authorList>
            <person name="Varghese N."/>
            <person name="Submissions S."/>
        </authorList>
    </citation>
    <scope>NUCLEOTIDE SEQUENCE [LARGE SCALE GENOMIC DNA]</scope>
    <source>
        <strain evidence="3">DSM 11032</strain>
    </source>
</reference>
<proteinExistence type="predicted"/>
<keyword evidence="3" id="KW-1185">Reference proteome</keyword>
<feature type="repeat" description="TPR" evidence="1">
    <location>
        <begin position="44"/>
        <end position="77"/>
    </location>
</feature>
<dbReference type="Proteomes" id="UP000184391">
    <property type="component" value="Unassembled WGS sequence"/>
</dbReference>
<organism evidence="2 3">
    <name type="scientific">Erythrobacter sanguineus</name>
    <dbReference type="NCBI Taxonomy" id="198312"/>
    <lineage>
        <taxon>Bacteria</taxon>
        <taxon>Pseudomonadati</taxon>
        <taxon>Pseudomonadota</taxon>
        <taxon>Alphaproteobacteria</taxon>
        <taxon>Sphingomonadales</taxon>
        <taxon>Erythrobacteraceae</taxon>
        <taxon>Erythrobacter/Porphyrobacter group</taxon>
        <taxon>Erythrobacter</taxon>
    </lineage>
</organism>
<sequence>MRNFPASLSVSELARHALDLRDRDDPEGAVTVLETALGRHPDEAILWQCLGLVHRALLDSEPAIAALQKAARLRPQDGKIMQALAHVTLEAGLPATAIFDQARALMPQDGSVLIGRSAAQLAEGDVNAAIGDIEAVCETSPLWLEGHRALADLKWLVGQQEEFVSSYKIALARDPGSLPLWLNLLDRYQRVERFDWAAQALSAAYDALGERDELAPIAAICASELGNQVEADALFARLLSQPHHLQDIDLLVRAVRHLVRTNRPSQAVTLAAHGLESPEANKLWPYVATAWRMMDDPQWHWLEGDERLVNRIQLYEPQELIGISRTLRSLHRMAHQPAGQSVRIGSQTDGPLFARIEPEIRDLRRRIEQAVRSHIASLGPEDPRHPVLHRRPPKVRFAGSWSVRLQGAGHHSNHVHPQGWLSSALYIAVPADAESGPPPAGHLQLGVPPAELGIDLPPIRVVAPEPGWLTLFPSTMWHGTVPIADGERMTVAFDVKG</sequence>
<dbReference type="InterPro" id="IPR011990">
    <property type="entry name" value="TPR-like_helical_dom_sf"/>
</dbReference>
<keyword evidence="1" id="KW-0802">TPR repeat</keyword>
<evidence type="ECO:0000256" key="1">
    <source>
        <dbReference type="PROSITE-ProRule" id="PRU00339"/>
    </source>
</evidence>